<proteinExistence type="predicted"/>
<gene>
    <name evidence="1" type="ORF">Ccrd_010469</name>
</gene>
<keyword evidence="2" id="KW-1185">Reference proteome</keyword>
<dbReference type="Proteomes" id="UP000243975">
    <property type="component" value="Unassembled WGS sequence"/>
</dbReference>
<name>A0A103YL68_CYNCS</name>
<organism evidence="1 2">
    <name type="scientific">Cynara cardunculus var. scolymus</name>
    <name type="common">Globe artichoke</name>
    <name type="synonym">Cynara scolymus</name>
    <dbReference type="NCBI Taxonomy" id="59895"/>
    <lineage>
        <taxon>Eukaryota</taxon>
        <taxon>Viridiplantae</taxon>
        <taxon>Streptophyta</taxon>
        <taxon>Embryophyta</taxon>
        <taxon>Tracheophyta</taxon>
        <taxon>Spermatophyta</taxon>
        <taxon>Magnoliopsida</taxon>
        <taxon>eudicotyledons</taxon>
        <taxon>Gunneridae</taxon>
        <taxon>Pentapetalae</taxon>
        <taxon>asterids</taxon>
        <taxon>campanulids</taxon>
        <taxon>Asterales</taxon>
        <taxon>Asteraceae</taxon>
        <taxon>Carduoideae</taxon>
        <taxon>Cardueae</taxon>
        <taxon>Carduinae</taxon>
        <taxon>Cynara</taxon>
    </lineage>
</organism>
<evidence type="ECO:0000313" key="1">
    <source>
        <dbReference type="EMBL" id="KVI11124.1"/>
    </source>
</evidence>
<protein>
    <submittedName>
        <fullName evidence="1">Uncharacterized protein</fullName>
    </submittedName>
</protein>
<dbReference type="Gramene" id="KVI11124">
    <property type="protein sequence ID" value="KVI11124"/>
    <property type="gene ID" value="Ccrd_010469"/>
</dbReference>
<accession>A0A103YL68</accession>
<dbReference type="EMBL" id="LEKV01000895">
    <property type="protein sequence ID" value="KVI11124.1"/>
    <property type="molecule type" value="Genomic_DNA"/>
</dbReference>
<comment type="caution">
    <text evidence="1">The sequence shown here is derived from an EMBL/GenBank/DDBJ whole genome shotgun (WGS) entry which is preliminary data.</text>
</comment>
<evidence type="ECO:0000313" key="2">
    <source>
        <dbReference type="Proteomes" id="UP000243975"/>
    </source>
</evidence>
<reference evidence="1 2" key="1">
    <citation type="journal article" date="2016" name="Sci. Rep.">
        <title>The genome sequence of the outbreeding globe artichoke constructed de novo incorporating a phase-aware low-pass sequencing strategy of F1 progeny.</title>
        <authorList>
            <person name="Scaglione D."/>
            <person name="Reyes-Chin-Wo S."/>
            <person name="Acquadro A."/>
            <person name="Froenicke L."/>
            <person name="Portis E."/>
            <person name="Beitel C."/>
            <person name="Tirone M."/>
            <person name="Mauro R."/>
            <person name="Lo Monaco A."/>
            <person name="Mauromicale G."/>
            <person name="Faccioli P."/>
            <person name="Cattivelli L."/>
            <person name="Rieseberg L."/>
            <person name="Michelmore R."/>
            <person name="Lanteri S."/>
        </authorList>
    </citation>
    <scope>NUCLEOTIDE SEQUENCE [LARGE SCALE GENOMIC DNA]</scope>
    <source>
        <strain evidence="1">2C</strain>
    </source>
</reference>
<dbReference type="AlphaFoldDB" id="A0A103YL68"/>
<sequence length="100" mass="11512">MVMFFGIGTRKGTINEESINTQHRHRTPGRVWERLPSTVTTSFTPLHHCLYFLGSSVRQSLQGNRRIHSYHLFFTGVEEGMKADECCEIGNKNKWKLVCA</sequence>